<dbReference type="PANTHER" id="PTHR46244:SF3">
    <property type="entry name" value="PHOSPHOENOLPYRUVATE-PROTEIN PHOSPHOTRANSFERASE"/>
    <property type="match status" value="1"/>
</dbReference>
<evidence type="ECO:0000256" key="19">
    <source>
        <dbReference type="PIRSR" id="PIRSR000732-2"/>
    </source>
</evidence>
<dbReference type="InterPro" id="IPR006318">
    <property type="entry name" value="PTS_EI-like"/>
</dbReference>
<evidence type="ECO:0000256" key="11">
    <source>
        <dbReference type="ARBA" id="ARBA00022679"/>
    </source>
</evidence>
<reference evidence="24 25" key="1">
    <citation type="journal article" date="2007" name="Nat. Biotechnol.">
        <title>Genome sequence and identification of candidate vaccine antigens from the animal pathogen Dichelobacter nodosus.</title>
        <authorList>
            <person name="Myers G.S."/>
            <person name="Parker D."/>
            <person name="Al-Hasani K."/>
            <person name="Kennan R.M."/>
            <person name="Seemann T."/>
            <person name="Ren Q."/>
            <person name="Badger J.H."/>
            <person name="Selengut J.D."/>
            <person name="Deboy R.T."/>
            <person name="Tettelin H."/>
            <person name="Boyce J.D."/>
            <person name="McCarl V.P."/>
            <person name="Han X."/>
            <person name="Nelson W.C."/>
            <person name="Madupu R."/>
            <person name="Mohamoud Y."/>
            <person name="Holley T."/>
            <person name="Fedorova N."/>
            <person name="Khouri H."/>
            <person name="Bottomley S.P."/>
            <person name="Whittington R.J."/>
            <person name="Adler B."/>
            <person name="Songer J.G."/>
            <person name="Rood J.I."/>
            <person name="Paulsen I.T."/>
        </authorList>
    </citation>
    <scope>NUCLEOTIDE SEQUENCE [LARGE SCALE GENOMIC DNA]</scope>
    <source>
        <strain evidence="24 25">VCS1703A</strain>
    </source>
</reference>
<evidence type="ECO:0000256" key="18">
    <source>
        <dbReference type="PIRSR" id="PIRSR000732-1"/>
    </source>
</evidence>
<evidence type="ECO:0000256" key="4">
    <source>
        <dbReference type="ARBA" id="ARBA00004496"/>
    </source>
</evidence>
<comment type="cofactor">
    <cofactor evidence="2 17 20">
        <name>Mg(2+)</name>
        <dbReference type="ChEBI" id="CHEBI:18420"/>
    </cofactor>
</comment>
<evidence type="ECO:0000256" key="8">
    <source>
        <dbReference type="ARBA" id="ARBA00022448"/>
    </source>
</evidence>
<dbReference type="InterPro" id="IPR036618">
    <property type="entry name" value="PtsI_HPr-bd_sf"/>
</dbReference>
<gene>
    <name evidence="24" type="primary">ptsI</name>
    <name evidence="24" type="ordered locus">DNO_0118</name>
</gene>
<keyword evidence="25" id="KW-1185">Reference proteome</keyword>
<dbReference type="InterPro" id="IPR015813">
    <property type="entry name" value="Pyrv/PenolPyrv_kinase-like_dom"/>
</dbReference>
<evidence type="ECO:0000256" key="6">
    <source>
        <dbReference type="ARBA" id="ARBA00012232"/>
    </source>
</evidence>
<dbReference type="InterPro" id="IPR050499">
    <property type="entry name" value="PEP-utilizing_PTS_enzyme"/>
</dbReference>
<feature type="binding site" evidence="20">
    <location>
        <position position="456"/>
    </location>
    <ligand>
        <name>Mg(2+)</name>
        <dbReference type="ChEBI" id="CHEBI:18420"/>
    </ligand>
</feature>
<dbReference type="Gene3D" id="3.50.30.10">
    <property type="entry name" value="Phosphohistidine domain"/>
    <property type="match status" value="1"/>
</dbReference>
<dbReference type="Gene3D" id="1.10.274.10">
    <property type="entry name" value="PtsI, HPr-binding domain"/>
    <property type="match status" value="1"/>
</dbReference>
<feature type="binding site" evidence="19">
    <location>
        <position position="466"/>
    </location>
    <ligand>
        <name>phosphoenolpyruvate</name>
        <dbReference type="ChEBI" id="CHEBI:58702"/>
    </ligand>
</feature>
<comment type="similarity">
    <text evidence="5 17">Belongs to the PEP-utilizing enzyme family.</text>
</comment>
<feature type="binding site" evidence="19">
    <location>
        <position position="333"/>
    </location>
    <ligand>
        <name>phosphoenolpyruvate</name>
        <dbReference type="ChEBI" id="CHEBI:58702"/>
    </ligand>
</feature>
<evidence type="ECO:0000313" key="25">
    <source>
        <dbReference type="Proteomes" id="UP000000248"/>
    </source>
</evidence>
<feature type="binding site" evidence="19">
    <location>
        <begin position="455"/>
        <end position="456"/>
    </location>
    <ligand>
        <name>phosphoenolpyruvate</name>
        <dbReference type="ChEBI" id="CHEBI:58702"/>
    </ligand>
</feature>
<keyword evidence="12 17" id="KW-0598">Phosphotransferase system</keyword>
<evidence type="ECO:0000256" key="13">
    <source>
        <dbReference type="ARBA" id="ARBA00022723"/>
    </source>
</evidence>
<evidence type="ECO:0000256" key="9">
    <source>
        <dbReference type="ARBA" id="ARBA00022490"/>
    </source>
</evidence>
<evidence type="ECO:0000259" key="23">
    <source>
        <dbReference type="Pfam" id="PF05524"/>
    </source>
</evidence>
<dbReference type="AlphaFoldDB" id="A5EWQ6"/>
<dbReference type="SUPFAM" id="SSF52009">
    <property type="entry name" value="Phosphohistidine domain"/>
    <property type="match status" value="1"/>
</dbReference>
<feature type="binding site" evidence="19">
    <location>
        <position position="297"/>
    </location>
    <ligand>
        <name>phosphoenolpyruvate</name>
        <dbReference type="ChEBI" id="CHEBI:58702"/>
    </ligand>
</feature>
<feature type="binding site" evidence="20">
    <location>
        <position position="432"/>
    </location>
    <ligand>
        <name>Mg(2+)</name>
        <dbReference type="ChEBI" id="CHEBI:18420"/>
    </ligand>
</feature>
<dbReference type="InterPro" id="IPR023151">
    <property type="entry name" value="PEP_util_CS"/>
</dbReference>
<dbReference type="InterPro" id="IPR036637">
    <property type="entry name" value="Phosphohistidine_dom_sf"/>
</dbReference>
<dbReference type="EC" id="2.7.3.9" evidence="6 17"/>
<keyword evidence="9 17" id="KW-0963">Cytoplasm</keyword>
<dbReference type="EMBL" id="CP000513">
    <property type="protein sequence ID" value="ABQ14144.1"/>
    <property type="molecule type" value="Genomic_DNA"/>
</dbReference>
<dbReference type="PROSITE" id="PS00742">
    <property type="entry name" value="PEP_ENZYMES_2"/>
    <property type="match status" value="1"/>
</dbReference>
<comment type="catalytic activity">
    <reaction evidence="1 17">
        <text>L-histidyl-[protein] + phosphoenolpyruvate = N(pros)-phospho-L-histidyl-[protein] + pyruvate</text>
        <dbReference type="Rhea" id="RHEA:23880"/>
        <dbReference type="Rhea" id="RHEA-COMP:9745"/>
        <dbReference type="Rhea" id="RHEA-COMP:9746"/>
        <dbReference type="ChEBI" id="CHEBI:15361"/>
        <dbReference type="ChEBI" id="CHEBI:29979"/>
        <dbReference type="ChEBI" id="CHEBI:58702"/>
        <dbReference type="ChEBI" id="CHEBI:64837"/>
        <dbReference type="EC" id="2.7.3.9"/>
    </reaction>
</comment>
<dbReference type="Pfam" id="PF05524">
    <property type="entry name" value="PEP-utilisers_N"/>
    <property type="match status" value="1"/>
</dbReference>
<evidence type="ECO:0000256" key="20">
    <source>
        <dbReference type="PIRSR" id="PIRSR000732-3"/>
    </source>
</evidence>
<dbReference type="SUPFAM" id="SSF47831">
    <property type="entry name" value="Enzyme I of the PEP:sugar phosphotransferase system HPr-binding (sub)domain"/>
    <property type="match status" value="1"/>
</dbReference>
<sequence>MQTQQKGIAAAPGIAIGTIWRYIPTTPKIQTQKIAPAEIEEHLQHFLAAQAQVDQYLQRLYHSTLQTTGADDAEIFASHLELLHDEEFEKDIADLIRQQESATFAVKHYLDEAAARMAALDDEYLQARAADFIDLQKNLLQALNHQPLISLINAPKNCIIVAEDLTPSETAQLNPAHVRGFALRFGGRASHAAILARNLGIPAVMGLEHLSAAKDETTAILDGSQGLFIIDPDESTLNTFKNEIINTENTAKEYNELRDLPAVSQDGIDIHLFTNIGSTADLHLVDDYGSEGIGLFRSEFLFMSTTAEPSEEVQYHAYRQVVEHLAPKPVILRLLDIGGDKPLPYFNFPQEENPFLGWRGVRIYTEMRDLFETQIRAALRASAFGNLHIMVPMVNDISEMRFVRETVAQQAEILQSQGIACNPQLPVGAMIETPAAALITAQLSTVCDFFSIGSNDLTQYTLAIDRGNSKIATQYDGLHPAVLRLIAHAVDAAQVTGRTIGICGEMGGQIEAVPLLFAMGFDELSISGAGLPAVKQLIRRLNYRHCRELLARALNAASADAVRELVRPLLTTSKDHSS</sequence>
<keyword evidence="14 17" id="KW-0418">Kinase</keyword>
<dbReference type="InterPro" id="IPR040442">
    <property type="entry name" value="Pyrv_kinase-like_dom_sf"/>
</dbReference>
<evidence type="ECO:0000256" key="14">
    <source>
        <dbReference type="ARBA" id="ARBA00022777"/>
    </source>
</evidence>
<dbReference type="InterPro" id="IPR008279">
    <property type="entry name" value="PEP-util_enz_mobile_dom"/>
</dbReference>
<keyword evidence="8 17" id="KW-0813">Transport</keyword>
<evidence type="ECO:0000259" key="21">
    <source>
        <dbReference type="Pfam" id="PF00391"/>
    </source>
</evidence>
<dbReference type="NCBIfam" id="TIGR01417">
    <property type="entry name" value="PTS_I_fam"/>
    <property type="match status" value="1"/>
</dbReference>
<feature type="active site" description="Proton donor" evidence="18">
    <location>
        <position position="503"/>
    </location>
</feature>
<dbReference type="PIRSF" id="PIRSF000732">
    <property type="entry name" value="PTS_enzyme_I"/>
    <property type="match status" value="1"/>
</dbReference>
<evidence type="ECO:0000256" key="3">
    <source>
        <dbReference type="ARBA" id="ARBA00002728"/>
    </source>
</evidence>
<dbReference type="RefSeq" id="WP_011927869.1">
    <property type="nucleotide sequence ID" value="NC_009446.1"/>
</dbReference>
<dbReference type="Proteomes" id="UP000000248">
    <property type="component" value="Chromosome"/>
</dbReference>
<evidence type="ECO:0000256" key="12">
    <source>
        <dbReference type="ARBA" id="ARBA00022683"/>
    </source>
</evidence>
<protein>
    <recommendedName>
        <fullName evidence="7 17">Phosphoenolpyruvate-protein phosphotransferase</fullName>
        <ecNumber evidence="6 17">2.7.3.9</ecNumber>
    </recommendedName>
    <alternativeName>
        <fullName evidence="16 17">Phosphotransferase system, enzyme I</fullName>
    </alternativeName>
</protein>
<evidence type="ECO:0000256" key="17">
    <source>
        <dbReference type="PIRNR" id="PIRNR000732"/>
    </source>
</evidence>
<name>A5EWQ6_DICNV</name>
<dbReference type="GO" id="GO:0046872">
    <property type="term" value="F:metal ion binding"/>
    <property type="evidence" value="ECO:0007669"/>
    <property type="project" value="UniProtKB-KW"/>
</dbReference>
<evidence type="ECO:0000256" key="15">
    <source>
        <dbReference type="ARBA" id="ARBA00022842"/>
    </source>
</evidence>
<dbReference type="InterPro" id="IPR024692">
    <property type="entry name" value="PTS_EI"/>
</dbReference>
<dbReference type="Pfam" id="PF02896">
    <property type="entry name" value="PEP-utilizers_C"/>
    <property type="match status" value="1"/>
</dbReference>
<proteinExistence type="inferred from homology"/>
<dbReference type="PRINTS" id="PR01736">
    <property type="entry name" value="PHPHTRNFRASE"/>
</dbReference>
<dbReference type="Gene3D" id="3.20.20.60">
    <property type="entry name" value="Phosphoenolpyruvate-binding domains"/>
    <property type="match status" value="1"/>
</dbReference>
<dbReference type="InterPro" id="IPR008731">
    <property type="entry name" value="PTS_EIN"/>
</dbReference>
<evidence type="ECO:0000256" key="7">
    <source>
        <dbReference type="ARBA" id="ARBA00016544"/>
    </source>
</evidence>
<keyword evidence="13 17" id="KW-0479">Metal-binding</keyword>
<keyword evidence="10 17" id="KW-0762">Sugar transport</keyword>
<feature type="domain" description="Phosphotransferase system enzyme I N-terminal" evidence="23">
    <location>
        <begin position="6"/>
        <end position="128"/>
    </location>
</feature>
<organism evidence="24 25">
    <name type="scientific">Dichelobacter nodosus (strain VCS1703A)</name>
    <dbReference type="NCBI Taxonomy" id="246195"/>
    <lineage>
        <taxon>Bacteria</taxon>
        <taxon>Pseudomonadati</taxon>
        <taxon>Pseudomonadota</taxon>
        <taxon>Gammaproteobacteria</taxon>
        <taxon>Cardiobacteriales</taxon>
        <taxon>Cardiobacteriaceae</taxon>
        <taxon>Dichelobacter</taxon>
    </lineage>
</organism>
<evidence type="ECO:0000313" key="24">
    <source>
        <dbReference type="EMBL" id="ABQ14144.1"/>
    </source>
</evidence>
<feature type="domain" description="PEP-utilising enzyme mobile" evidence="21">
    <location>
        <begin position="155"/>
        <end position="226"/>
    </location>
</feature>
<evidence type="ECO:0000256" key="10">
    <source>
        <dbReference type="ARBA" id="ARBA00022597"/>
    </source>
</evidence>
<dbReference type="HOGENOM" id="CLU_007308_7_0_6"/>
<dbReference type="eggNOG" id="COG1080">
    <property type="taxonomic scope" value="Bacteria"/>
</dbReference>
<dbReference type="Pfam" id="PF00391">
    <property type="entry name" value="PEP-utilizers"/>
    <property type="match status" value="1"/>
</dbReference>
<dbReference type="GO" id="GO:0008965">
    <property type="term" value="F:phosphoenolpyruvate-protein phosphotransferase activity"/>
    <property type="evidence" value="ECO:0007669"/>
    <property type="project" value="UniProtKB-EC"/>
</dbReference>
<dbReference type="SUPFAM" id="SSF51621">
    <property type="entry name" value="Phosphoenolpyruvate/pyruvate domain"/>
    <property type="match status" value="1"/>
</dbReference>
<evidence type="ECO:0000256" key="16">
    <source>
        <dbReference type="ARBA" id="ARBA00033235"/>
    </source>
</evidence>
<accession>A5EWQ6</accession>
<feature type="active site" description="Tele-phosphohistidine intermediate" evidence="18">
    <location>
        <position position="191"/>
    </location>
</feature>
<evidence type="ECO:0000256" key="1">
    <source>
        <dbReference type="ARBA" id="ARBA00000683"/>
    </source>
</evidence>
<dbReference type="GO" id="GO:0009401">
    <property type="term" value="P:phosphoenolpyruvate-dependent sugar phosphotransferase system"/>
    <property type="evidence" value="ECO:0007669"/>
    <property type="project" value="UniProtKB-KW"/>
</dbReference>
<dbReference type="PANTHER" id="PTHR46244">
    <property type="entry name" value="PHOSPHOENOLPYRUVATE-PROTEIN PHOSPHOTRANSFERASE"/>
    <property type="match status" value="1"/>
</dbReference>
<dbReference type="STRING" id="246195.DNO_0118"/>
<keyword evidence="24" id="KW-0670">Pyruvate</keyword>
<dbReference type="GO" id="GO:0016301">
    <property type="term" value="F:kinase activity"/>
    <property type="evidence" value="ECO:0007669"/>
    <property type="project" value="UniProtKB-KW"/>
</dbReference>
<evidence type="ECO:0000256" key="5">
    <source>
        <dbReference type="ARBA" id="ARBA00007837"/>
    </source>
</evidence>
<dbReference type="InterPro" id="IPR000121">
    <property type="entry name" value="PEP_util_C"/>
</dbReference>
<keyword evidence="15 17" id="KW-0460">Magnesium</keyword>
<comment type="function">
    <text evidence="3 17">General (non sugar-specific) component of the phosphoenolpyruvate-dependent sugar phosphotransferase system (sugar PTS). This major carbohydrate active-transport system catalyzes the phosphorylation of incoming sugar substrates concomitantly with their translocation across the cell membrane. Enzyme I transfers the phosphoryl group from phosphoenolpyruvate (PEP) to the phosphoryl carrier protein (HPr).</text>
</comment>
<evidence type="ECO:0000259" key="22">
    <source>
        <dbReference type="Pfam" id="PF02896"/>
    </source>
</evidence>
<comment type="subcellular location">
    <subcellularLocation>
        <location evidence="4 17">Cytoplasm</location>
    </subcellularLocation>
</comment>
<evidence type="ECO:0000256" key="2">
    <source>
        <dbReference type="ARBA" id="ARBA00001946"/>
    </source>
</evidence>
<feature type="domain" description="PEP-utilising enzyme C-terminal" evidence="22">
    <location>
        <begin position="253"/>
        <end position="542"/>
    </location>
</feature>
<dbReference type="KEGG" id="dno:DNO_0118"/>
<dbReference type="OrthoDB" id="9765468at2"/>
<dbReference type="GO" id="GO:0005737">
    <property type="term" value="C:cytoplasm"/>
    <property type="evidence" value="ECO:0007669"/>
    <property type="project" value="UniProtKB-SubCell"/>
</dbReference>
<keyword evidence="11 17" id="KW-0808">Transferase</keyword>